<feature type="transmembrane region" description="Helical" evidence="8">
    <location>
        <begin position="351"/>
        <end position="369"/>
    </location>
</feature>
<evidence type="ECO:0000256" key="7">
    <source>
        <dbReference type="ARBA" id="ARBA00023136"/>
    </source>
</evidence>
<evidence type="ECO:0000256" key="2">
    <source>
        <dbReference type="ARBA" id="ARBA00005658"/>
    </source>
</evidence>
<feature type="transmembrane region" description="Helical" evidence="8">
    <location>
        <begin position="261"/>
        <end position="281"/>
    </location>
</feature>
<dbReference type="EMBL" id="CP017269">
    <property type="protein sequence ID" value="AOT69483.1"/>
    <property type="molecule type" value="Genomic_DNA"/>
</dbReference>
<reference evidence="9 10" key="1">
    <citation type="submission" date="2016-09" db="EMBL/GenBank/DDBJ databases">
        <title>Genomic analysis reveals versatility of anaerobic energy metabolism of Geosporobacter ferrireducens IRF9 of phylum Firmicutes.</title>
        <authorList>
            <person name="Kim S.-J."/>
        </authorList>
    </citation>
    <scope>NUCLEOTIDE SEQUENCE [LARGE SCALE GENOMIC DNA]</scope>
    <source>
        <strain evidence="9 10">IRF9</strain>
    </source>
</reference>
<evidence type="ECO:0000313" key="9">
    <source>
        <dbReference type="EMBL" id="AOT69483.1"/>
    </source>
</evidence>
<dbReference type="PANTHER" id="PTHR30047:SF7">
    <property type="entry name" value="HIGH-AFFINITY CHOLINE TRANSPORT PROTEIN"/>
    <property type="match status" value="1"/>
</dbReference>
<keyword evidence="3" id="KW-0813">Transport</keyword>
<dbReference type="AlphaFoldDB" id="A0A1D8GF00"/>
<feature type="transmembrane region" description="Helical" evidence="8">
    <location>
        <begin position="447"/>
        <end position="469"/>
    </location>
</feature>
<dbReference type="OrthoDB" id="9775735at2"/>
<evidence type="ECO:0000256" key="4">
    <source>
        <dbReference type="ARBA" id="ARBA00022475"/>
    </source>
</evidence>
<sequence length="518" mass="56920">MKKYFGNYDKTISEVSAVFCLIFVAVTMVKPIGVQKVFNSIFRFFISNFGWYYLLCGIIFLIVCFTLAFSKYGEMRLGKDDEKPEFSLFSWFSMLFSAGMGIGLVFWGVAEPIYHFAGPPFAEPGTAAAAVEAMRYSFFHWGLHPWASYGVVALCLAYFQFRKDMPGLISSTLLPVLGEKGMKGPTGKAVDTFTIIVSLFGIATSLGLGAMTITTGLNFVYDIPNTVTTSIVVIAVITVMFIISAVTGVEKGIKWLSNINMSLALMLMAFLFLSGPTRFIINIMIESIGSYAQNILWMSFFLDTQGVVAEHTGYDWVGTWTIFYWAWWITWVPFVGSFLARISRGRTIREFVLGVLVAPTLLSCIWFAILGGSAMHIEMFGTGGITEAAHTELTSAIFTMFTHFPMTGLLSVLTMIIVAIFFVTSADSSTYVISMMTSSGNLNPSSGLRVFWGIISGGIGVALVLAGGLSAVQAVSFALTFPFAFLMLIMIYCLYQSLREEKAINDETIVSAQDTGQI</sequence>
<evidence type="ECO:0000313" key="10">
    <source>
        <dbReference type="Proteomes" id="UP000095743"/>
    </source>
</evidence>
<keyword evidence="7 8" id="KW-0472">Membrane</keyword>
<feature type="transmembrane region" description="Helical" evidence="8">
    <location>
        <begin position="89"/>
        <end position="110"/>
    </location>
</feature>
<keyword evidence="5 8" id="KW-0812">Transmembrane</keyword>
<keyword evidence="4" id="KW-1003">Cell membrane</keyword>
<feature type="transmembrane region" description="Helical" evidence="8">
    <location>
        <begin position="408"/>
        <end position="426"/>
    </location>
</feature>
<dbReference type="KEGG" id="gfe:Gferi_07805"/>
<feature type="transmembrane region" description="Helical" evidence="8">
    <location>
        <begin position="475"/>
        <end position="495"/>
    </location>
</feature>
<evidence type="ECO:0000256" key="8">
    <source>
        <dbReference type="SAM" id="Phobius"/>
    </source>
</evidence>
<dbReference type="GO" id="GO:0022857">
    <property type="term" value="F:transmembrane transporter activity"/>
    <property type="evidence" value="ECO:0007669"/>
    <property type="project" value="InterPro"/>
</dbReference>
<feature type="transmembrane region" description="Helical" evidence="8">
    <location>
        <begin position="12"/>
        <end position="29"/>
    </location>
</feature>
<feature type="transmembrane region" description="Helical" evidence="8">
    <location>
        <begin position="192"/>
        <end position="221"/>
    </location>
</feature>
<accession>A0A1D8GF00</accession>
<dbReference type="InterPro" id="IPR000060">
    <property type="entry name" value="BCCT_transptr"/>
</dbReference>
<dbReference type="NCBIfam" id="TIGR00842">
    <property type="entry name" value="bcct"/>
    <property type="match status" value="1"/>
</dbReference>
<organism evidence="9 10">
    <name type="scientific">Geosporobacter ferrireducens</name>
    <dbReference type="NCBI Taxonomy" id="1424294"/>
    <lineage>
        <taxon>Bacteria</taxon>
        <taxon>Bacillati</taxon>
        <taxon>Bacillota</taxon>
        <taxon>Clostridia</taxon>
        <taxon>Peptostreptococcales</taxon>
        <taxon>Thermotaleaceae</taxon>
        <taxon>Geosporobacter</taxon>
    </lineage>
</organism>
<keyword evidence="6 8" id="KW-1133">Transmembrane helix</keyword>
<comment type="similarity">
    <text evidence="2">Belongs to the BCCT transporter (TC 2.A.15) family.</text>
</comment>
<name>A0A1D8GF00_9FIRM</name>
<feature type="transmembrane region" description="Helical" evidence="8">
    <location>
        <begin position="227"/>
        <end position="249"/>
    </location>
</feature>
<dbReference type="Proteomes" id="UP000095743">
    <property type="component" value="Chromosome"/>
</dbReference>
<feature type="transmembrane region" description="Helical" evidence="8">
    <location>
        <begin position="49"/>
        <end position="69"/>
    </location>
</feature>
<evidence type="ECO:0000256" key="3">
    <source>
        <dbReference type="ARBA" id="ARBA00022448"/>
    </source>
</evidence>
<evidence type="ECO:0000256" key="6">
    <source>
        <dbReference type="ARBA" id="ARBA00022989"/>
    </source>
</evidence>
<dbReference type="PANTHER" id="PTHR30047">
    <property type="entry name" value="HIGH-AFFINITY CHOLINE TRANSPORT PROTEIN-RELATED"/>
    <property type="match status" value="1"/>
</dbReference>
<dbReference type="Pfam" id="PF02028">
    <property type="entry name" value="BCCT"/>
    <property type="match status" value="1"/>
</dbReference>
<dbReference type="RefSeq" id="WP_069975203.1">
    <property type="nucleotide sequence ID" value="NZ_CP017269.1"/>
</dbReference>
<keyword evidence="10" id="KW-1185">Reference proteome</keyword>
<gene>
    <name evidence="9" type="ORF">Gferi_07805</name>
</gene>
<proteinExistence type="inferred from homology"/>
<feature type="transmembrane region" description="Helical" evidence="8">
    <location>
        <begin position="143"/>
        <end position="161"/>
    </location>
</feature>
<dbReference type="GO" id="GO:0005886">
    <property type="term" value="C:plasma membrane"/>
    <property type="evidence" value="ECO:0007669"/>
    <property type="project" value="UniProtKB-SubCell"/>
</dbReference>
<feature type="transmembrane region" description="Helical" evidence="8">
    <location>
        <begin position="322"/>
        <end position="339"/>
    </location>
</feature>
<evidence type="ECO:0000256" key="1">
    <source>
        <dbReference type="ARBA" id="ARBA00004651"/>
    </source>
</evidence>
<comment type="subcellular location">
    <subcellularLocation>
        <location evidence="1">Cell membrane</location>
        <topology evidence="1">Multi-pass membrane protein</topology>
    </subcellularLocation>
</comment>
<protein>
    <submittedName>
        <fullName evidence="9">Glycine/betaine ABC transporter permease</fullName>
    </submittedName>
</protein>
<evidence type="ECO:0000256" key="5">
    <source>
        <dbReference type="ARBA" id="ARBA00022692"/>
    </source>
</evidence>